<dbReference type="PANTHER" id="PTHR33279:SF6">
    <property type="entry name" value="SULFUR CARRIER PROTEIN YEDF-RELATED"/>
    <property type="match status" value="1"/>
</dbReference>
<accession>A0A857DEQ0</accession>
<dbReference type="Gene3D" id="3.30.110.40">
    <property type="entry name" value="TusA-like domain"/>
    <property type="match status" value="1"/>
</dbReference>
<dbReference type="InterPro" id="IPR036868">
    <property type="entry name" value="TusA-like_sf"/>
</dbReference>
<dbReference type="InterPro" id="IPR001455">
    <property type="entry name" value="TusA-like"/>
</dbReference>
<sequence length="206" mass="22405">MKQTIDARGKACPIPVVETKKVLATLHEGDTVEVTVDNFIAVQNLSKMAGQKKYPVSSEKIDENNYIVKLTMNETSGKETAEGTEETVCIPDSRKKKTVVVLSSDKMGEGDEKLGYALIKGFVYALTEQDQLPETILLYNNGARLSVEGSDSLADLKLLESQGVEILTCGTCLNHYGLAEKLGVGSVTNMYVIAEKQMQATKIVNP</sequence>
<protein>
    <submittedName>
        <fullName evidence="3">Sulfurtransferase-like selenium metabolism protein YedF</fullName>
    </submittedName>
</protein>
<feature type="domain" description="UPF0033" evidence="2">
    <location>
        <begin position="5"/>
        <end position="29"/>
    </location>
</feature>
<evidence type="ECO:0000256" key="1">
    <source>
        <dbReference type="ARBA" id="ARBA00008984"/>
    </source>
</evidence>
<dbReference type="AlphaFoldDB" id="A0A857DEQ0"/>
<dbReference type="RefSeq" id="WP_021315393.1">
    <property type="nucleotide sequence ID" value="NZ_CP046996.1"/>
</dbReference>
<dbReference type="Proteomes" id="UP000430508">
    <property type="component" value="Chromosome"/>
</dbReference>
<dbReference type="SUPFAM" id="SSF64307">
    <property type="entry name" value="SirA-like"/>
    <property type="match status" value="1"/>
</dbReference>
<dbReference type="InterPro" id="IPR019870">
    <property type="entry name" value="Se_metab_YedF"/>
</dbReference>
<dbReference type="PANTHER" id="PTHR33279">
    <property type="entry name" value="SULFUR CARRIER PROTEIN YEDF-RELATED"/>
    <property type="match status" value="1"/>
</dbReference>
<dbReference type="PROSITE" id="PS01148">
    <property type="entry name" value="UPF0033"/>
    <property type="match status" value="1"/>
</dbReference>
<dbReference type="EMBL" id="CP046996">
    <property type="protein sequence ID" value="QGZ99190.1"/>
    <property type="molecule type" value="Genomic_DNA"/>
</dbReference>
<organism evidence="3 4">
    <name type="scientific">Dehalobacter restrictus</name>
    <dbReference type="NCBI Taxonomy" id="55583"/>
    <lineage>
        <taxon>Bacteria</taxon>
        <taxon>Bacillati</taxon>
        <taxon>Bacillota</taxon>
        <taxon>Clostridia</taxon>
        <taxon>Eubacteriales</taxon>
        <taxon>Desulfitobacteriaceae</taxon>
        <taxon>Dehalobacter</taxon>
    </lineage>
</organism>
<comment type="similarity">
    <text evidence="1">Belongs to the sulfur carrier protein TusA family.</text>
</comment>
<dbReference type="GO" id="GO:0016740">
    <property type="term" value="F:transferase activity"/>
    <property type="evidence" value="ECO:0007669"/>
    <property type="project" value="UniProtKB-KW"/>
</dbReference>
<name>A0A857DEQ0_9FIRM</name>
<gene>
    <name evidence="3" type="primary">yedF</name>
    <name evidence="3" type="ORF">GQ588_00145</name>
</gene>
<evidence type="ECO:0000259" key="2">
    <source>
        <dbReference type="PROSITE" id="PS01148"/>
    </source>
</evidence>
<keyword evidence="3" id="KW-0808">Transferase</keyword>
<evidence type="ECO:0000313" key="4">
    <source>
        <dbReference type="Proteomes" id="UP000430508"/>
    </source>
</evidence>
<evidence type="ECO:0000313" key="3">
    <source>
        <dbReference type="EMBL" id="QGZ99190.1"/>
    </source>
</evidence>
<proteinExistence type="inferred from homology"/>
<dbReference type="SUPFAM" id="SSF75169">
    <property type="entry name" value="DsrEFH-like"/>
    <property type="match status" value="1"/>
</dbReference>
<dbReference type="Pfam" id="PF01206">
    <property type="entry name" value="TusA"/>
    <property type="match status" value="1"/>
</dbReference>
<dbReference type="InterPro" id="IPR027396">
    <property type="entry name" value="DsrEFH-like"/>
</dbReference>
<reference evidence="3 4" key="1">
    <citation type="submission" date="2019-12" db="EMBL/GenBank/DDBJ databases">
        <title>Sequence classification of anaerobic respiratory reductive dehalogenases: First we see many, then we see few.</title>
        <authorList>
            <person name="Molenda O."/>
            <person name="Puentes Jacome L.A."/>
            <person name="Cao X."/>
            <person name="Nesbo C.L."/>
            <person name="Tang S."/>
            <person name="Morson N."/>
            <person name="Patron J."/>
            <person name="Lomheim L."/>
            <person name="Wishart D.S."/>
            <person name="Edwards E.A."/>
        </authorList>
    </citation>
    <scope>NUCLEOTIDE SEQUENCE [LARGE SCALE GENOMIC DNA]</scope>
    <source>
        <strain evidence="3 4">12DCA</strain>
    </source>
</reference>
<dbReference type="NCBIfam" id="TIGR03527">
    <property type="entry name" value="selenium_YedF"/>
    <property type="match status" value="1"/>
</dbReference>